<keyword evidence="3" id="KW-0456">Lyase</keyword>
<dbReference type="GO" id="GO:0004016">
    <property type="term" value="F:adenylate cyclase activity"/>
    <property type="evidence" value="ECO:0007669"/>
    <property type="project" value="UniProtKB-EC"/>
</dbReference>
<dbReference type="PANTHER" id="PTHR43081">
    <property type="entry name" value="ADENYLATE CYCLASE, TERMINAL-DIFFERENTIATION SPECIFIC-RELATED"/>
    <property type="match status" value="1"/>
</dbReference>
<dbReference type="InterPro" id="IPR050697">
    <property type="entry name" value="Adenylyl/Guanylyl_Cyclase_3/4"/>
</dbReference>
<dbReference type="InterPro" id="IPR029787">
    <property type="entry name" value="Nucleotide_cyclase"/>
</dbReference>
<accession>A0A841GMY4</accession>
<dbReference type="CDD" id="cd07302">
    <property type="entry name" value="CHD"/>
    <property type="match status" value="1"/>
</dbReference>
<dbReference type="GO" id="GO:0006171">
    <property type="term" value="P:cAMP biosynthetic process"/>
    <property type="evidence" value="ECO:0007669"/>
    <property type="project" value="TreeGrafter"/>
</dbReference>
<dbReference type="PANTHER" id="PTHR43081:SF1">
    <property type="entry name" value="ADENYLATE CYCLASE, TERMINAL-DIFFERENTIATION SPECIFIC"/>
    <property type="match status" value="1"/>
</dbReference>
<gene>
    <name evidence="3" type="ORF">HNP65_000962</name>
</gene>
<dbReference type="SMART" id="SM00044">
    <property type="entry name" value="CYCc"/>
    <property type="match status" value="1"/>
</dbReference>
<organism evidence="3 4">
    <name type="scientific">Thermosipho japonicus</name>
    <dbReference type="NCBI Taxonomy" id="90323"/>
    <lineage>
        <taxon>Bacteria</taxon>
        <taxon>Thermotogati</taxon>
        <taxon>Thermotogota</taxon>
        <taxon>Thermotogae</taxon>
        <taxon>Thermotogales</taxon>
        <taxon>Fervidobacteriaceae</taxon>
        <taxon>Thermosipho</taxon>
    </lineage>
</organism>
<feature type="transmembrane region" description="Helical" evidence="1">
    <location>
        <begin position="5"/>
        <end position="25"/>
    </location>
</feature>
<comment type="caution">
    <text evidence="3">The sequence shown here is derived from an EMBL/GenBank/DDBJ whole genome shotgun (WGS) entry which is preliminary data.</text>
</comment>
<evidence type="ECO:0000256" key="1">
    <source>
        <dbReference type="SAM" id="Phobius"/>
    </source>
</evidence>
<name>A0A841GMY4_9BACT</name>
<dbReference type="Pfam" id="PF00211">
    <property type="entry name" value="Guanylate_cyc"/>
    <property type="match status" value="1"/>
</dbReference>
<feature type="transmembrane region" description="Helical" evidence="1">
    <location>
        <begin position="348"/>
        <end position="366"/>
    </location>
</feature>
<dbReference type="RefSeq" id="WP_184619190.1">
    <property type="nucleotide sequence ID" value="NZ_JACHEX010000002.1"/>
</dbReference>
<keyword evidence="1" id="KW-0472">Membrane</keyword>
<keyword evidence="1" id="KW-0812">Transmembrane</keyword>
<dbReference type="SMART" id="SM01080">
    <property type="entry name" value="CHASE2"/>
    <property type="match status" value="1"/>
</dbReference>
<dbReference type="GO" id="GO:0035556">
    <property type="term" value="P:intracellular signal transduction"/>
    <property type="evidence" value="ECO:0007669"/>
    <property type="project" value="InterPro"/>
</dbReference>
<protein>
    <submittedName>
        <fullName evidence="3">Adenylate cyclase</fullName>
        <ecNumber evidence="3">4.6.1.1</ecNumber>
    </submittedName>
</protein>
<dbReference type="Gene3D" id="3.30.70.1230">
    <property type="entry name" value="Nucleotide cyclase"/>
    <property type="match status" value="1"/>
</dbReference>
<dbReference type="Pfam" id="PF05226">
    <property type="entry name" value="CHASE2"/>
    <property type="match status" value="1"/>
</dbReference>
<reference evidence="3 4" key="1">
    <citation type="submission" date="2020-08" db="EMBL/GenBank/DDBJ databases">
        <title>Genomic Encyclopedia of Type Strains, Phase IV (KMG-IV): sequencing the most valuable type-strain genomes for metagenomic binning, comparative biology and taxonomic classification.</title>
        <authorList>
            <person name="Goeker M."/>
        </authorList>
    </citation>
    <scope>NUCLEOTIDE SEQUENCE [LARGE SCALE GENOMIC DNA]</scope>
    <source>
        <strain evidence="3 4">DSM 13481</strain>
    </source>
</reference>
<dbReference type="EC" id="4.6.1.1" evidence="3"/>
<dbReference type="AlphaFoldDB" id="A0A841GMY4"/>
<dbReference type="InterPro" id="IPR007890">
    <property type="entry name" value="CHASE2"/>
</dbReference>
<proteinExistence type="predicted"/>
<dbReference type="Proteomes" id="UP000555828">
    <property type="component" value="Unassembled WGS sequence"/>
</dbReference>
<evidence type="ECO:0000313" key="3">
    <source>
        <dbReference type="EMBL" id="MBB6062524.1"/>
    </source>
</evidence>
<keyword evidence="4" id="KW-1185">Reference proteome</keyword>
<feature type="domain" description="Guanylate cyclase" evidence="2">
    <location>
        <begin position="461"/>
        <end position="590"/>
    </location>
</feature>
<keyword evidence="1" id="KW-1133">Transmembrane helix</keyword>
<dbReference type="PROSITE" id="PS50125">
    <property type="entry name" value="GUANYLATE_CYCLASE_2"/>
    <property type="match status" value="1"/>
</dbReference>
<feature type="transmembrane region" description="Helical" evidence="1">
    <location>
        <begin position="373"/>
        <end position="394"/>
    </location>
</feature>
<dbReference type="EMBL" id="JACHEX010000002">
    <property type="protein sequence ID" value="MBB6062524.1"/>
    <property type="molecule type" value="Genomic_DNA"/>
</dbReference>
<evidence type="ECO:0000259" key="2">
    <source>
        <dbReference type="PROSITE" id="PS50125"/>
    </source>
</evidence>
<dbReference type="InterPro" id="IPR001054">
    <property type="entry name" value="A/G_cyclase"/>
</dbReference>
<dbReference type="SUPFAM" id="SSF55073">
    <property type="entry name" value="Nucleotide cyclase"/>
    <property type="match status" value="1"/>
</dbReference>
<sequence>MKILYYLSVIFIIVYGLFLLFQVPFIDFFELKIMDLFYRIRGSVNISPDIVVVGIDEYSLTSLEAEKDVWPWSRHHYGKVVKNLFNAGAKVIVFDVSFTEEDETNPMYDNYFASIISKYKNVILGTYLINEKDTYQKYNEKIKEKLENNITYLNYTYKMKNFKSLDFIQPIEIYKVRPPILKFSSLVPSATYEIGEIDVDGVVRSLPLFFKELWANEMGISSGFLPHMDVLAVAMFKNADLTNLIVDFDKRIVEIKDLKIPFDSNGLFKIFYYGNNIFKEISFYDIETGNFNKDIFKNKIVIIGYTATAKGLYDLRITPFSNNTPGVYIHATAIQNMLLGDTLIRASTWLRLLFTTLAIIYVLLFSRSKNIKINILALLSVPLIFLVSYMLFLNQIYLDSFFPVVSCIILSTTNISKNLIQENKEKKKIKEYLYRYVPDNVADYLIKSGKLTLGGETRNIVVLFSDIKGFTSLSEKLDAKELVELLNSYLTRMSDIIKNKYNGTIDKFVGDAIMAVFGAPISFEDDIERALKCALEMRQELRKFNSENNIDLDSGIGIHFGPAIVGNIGAPFRMDYTSIGDTVNTCSRIEHLTRELPANIIVSESVYKLAKEKFEFIFLGEYRVKGKSMPLKLYELKGEKNV</sequence>
<evidence type="ECO:0000313" key="4">
    <source>
        <dbReference type="Proteomes" id="UP000555828"/>
    </source>
</evidence>